<dbReference type="eggNOG" id="ENOG502TKI2">
    <property type="taxonomic scope" value="Eukaryota"/>
</dbReference>
<keyword evidence="3" id="KW-1185">Reference proteome</keyword>
<proteinExistence type="predicted"/>
<dbReference type="AlphaFoldDB" id="G0N2W4"/>
<dbReference type="OMA" id="DKIRRNT"/>
<dbReference type="InParanoid" id="G0N2W4"/>
<protein>
    <submittedName>
        <fullName evidence="2">Uncharacterized protein</fullName>
    </submittedName>
</protein>
<feature type="compositionally biased region" description="Basic and acidic residues" evidence="1">
    <location>
        <begin position="135"/>
        <end position="147"/>
    </location>
</feature>
<evidence type="ECO:0000256" key="1">
    <source>
        <dbReference type="SAM" id="MobiDB-lite"/>
    </source>
</evidence>
<feature type="region of interest" description="Disordered" evidence="1">
    <location>
        <begin position="77"/>
        <end position="147"/>
    </location>
</feature>
<sequence>MINHRGTLMKMSDYLKLGCPDKIRRNTKGEYVTQPFNDYMGNLMCGIASMMDPAGFQRRLHTDAKFREANMKWYEEEKARRERGEKQWMDSSSDSDEEVEEKVEPVDPEAQRLAEKRKKRNQMTRDKKKEKKRLLKEQEALKEGSSS</sequence>
<name>G0N2W4_CAEBE</name>
<dbReference type="HOGENOM" id="CLU_1769705_0_0_1"/>
<gene>
    <name evidence="2" type="ORF">CAEBREN_14853</name>
</gene>
<feature type="compositionally biased region" description="Basic and acidic residues" evidence="1">
    <location>
        <begin position="102"/>
        <end position="114"/>
    </location>
</feature>
<evidence type="ECO:0000313" key="3">
    <source>
        <dbReference type="Proteomes" id="UP000008068"/>
    </source>
</evidence>
<feature type="compositionally biased region" description="Basic residues" evidence="1">
    <location>
        <begin position="115"/>
        <end position="134"/>
    </location>
</feature>
<dbReference type="EMBL" id="GL379832">
    <property type="protein sequence ID" value="EGT51175.1"/>
    <property type="molecule type" value="Genomic_DNA"/>
</dbReference>
<accession>G0N2W4</accession>
<organism evidence="3">
    <name type="scientific">Caenorhabditis brenneri</name>
    <name type="common">Nematode worm</name>
    <dbReference type="NCBI Taxonomy" id="135651"/>
    <lineage>
        <taxon>Eukaryota</taxon>
        <taxon>Metazoa</taxon>
        <taxon>Ecdysozoa</taxon>
        <taxon>Nematoda</taxon>
        <taxon>Chromadorea</taxon>
        <taxon>Rhabditida</taxon>
        <taxon>Rhabditina</taxon>
        <taxon>Rhabditomorpha</taxon>
        <taxon>Rhabditoidea</taxon>
        <taxon>Rhabditidae</taxon>
        <taxon>Peloderinae</taxon>
        <taxon>Caenorhabditis</taxon>
    </lineage>
</organism>
<reference evidence="3" key="1">
    <citation type="submission" date="2011-07" db="EMBL/GenBank/DDBJ databases">
        <authorList>
            <consortium name="Caenorhabditis brenneri Sequencing and Analysis Consortium"/>
            <person name="Wilson R.K."/>
        </authorList>
    </citation>
    <scope>NUCLEOTIDE SEQUENCE [LARGE SCALE GENOMIC DNA]</scope>
    <source>
        <strain evidence="3">PB2801</strain>
    </source>
</reference>
<evidence type="ECO:0000313" key="2">
    <source>
        <dbReference type="EMBL" id="EGT51175.1"/>
    </source>
</evidence>
<feature type="compositionally biased region" description="Basic and acidic residues" evidence="1">
    <location>
        <begin position="77"/>
        <end position="88"/>
    </location>
</feature>
<dbReference type="Proteomes" id="UP000008068">
    <property type="component" value="Unassembled WGS sequence"/>
</dbReference>